<gene>
    <name evidence="7" type="ORF">PanWU01x14_230820</name>
</gene>
<proteinExistence type="predicted"/>
<evidence type="ECO:0000256" key="3">
    <source>
        <dbReference type="ARBA" id="ARBA00022833"/>
    </source>
</evidence>
<dbReference type="PROSITE" id="PS50119">
    <property type="entry name" value="ZF_BBOX"/>
    <property type="match status" value="1"/>
</dbReference>
<evidence type="ECO:0000259" key="6">
    <source>
        <dbReference type="PROSITE" id="PS50119"/>
    </source>
</evidence>
<dbReference type="PANTHER" id="PTHR31717">
    <property type="entry name" value="ZINC FINGER PROTEIN CONSTANS-LIKE 10"/>
    <property type="match status" value="1"/>
</dbReference>
<dbReference type="CDD" id="cd19821">
    <property type="entry name" value="Bbox1_BBX-like"/>
    <property type="match status" value="1"/>
</dbReference>
<feature type="compositionally biased region" description="Acidic residues" evidence="5">
    <location>
        <begin position="86"/>
        <end position="129"/>
    </location>
</feature>
<evidence type="ECO:0000256" key="1">
    <source>
        <dbReference type="ARBA" id="ARBA00022723"/>
    </source>
</evidence>
<keyword evidence="3" id="KW-0862">Zinc</keyword>
<evidence type="ECO:0000256" key="4">
    <source>
        <dbReference type="PROSITE-ProRule" id="PRU00024"/>
    </source>
</evidence>
<evidence type="ECO:0000256" key="5">
    <source>
        <dbReference type="SAM" id="MobiDB-lite"/>
    </source>
</evidence>
<keyword evidence="2 4" id="KW-0863">Zinc-finger</keyword>
<evidence type="ECO:0000313" key="8">
    <source>
        <dbReference type="Proteomes" id="UP000237105"/>
    </source>
</evidence>
<evidence type="ECO:0000256" key="2">
    <source>
        <dbReference type="ARBA" id="ARBA00022771"/>
    </source>
</evidence>
<feature type="domain" description="B box-type" evidence="6">
    <location>
        <begin position="1"/>
        <end position="45"/>
    </location>
</feature>
<comment type="caution">
    <text evidence="7">The sequence shown here is derived from an EMBL/GenBank/DDBJ whole genome shotgun (WGS) entry which is preliminary data.</text>
</comment>
<keyword evidence="1" id="KW-0479">Metal-binding</keyword>
<dbReference type="InterPro" id="IPR000315">
    <property type="entry name" value="Znf_B-box"/>
</dbReference>
<accession>A0A2P5BKK2</accession>
<keyword evidence="8" id="KW-1185">Reference proteome</keyword>
<dbReference type="EMBL" id="JXTB01000263">
    <property type="protein sequence ID" value="PON49310.1"/>
    <property type="molecule type" value="Genomic_DNA"/>
</dbReference>
<dbReference type="AlphaFoldDB" id="A0A2P5BKK2"/>
<evidence type="ECO:0000313" key="7">
    <source>
        <dbReference type="EMBL" id="PON49310.1"/>
    </source>
</evidence>
<dbReference type="Proteomes" id="UP000237105">
    <property type="component" value="Unassembled WGS sequence"/>
</dbReference>
<feature type="region of interest" description="Disordered" evidence="5">
    <location>
        <begin position="199"/>
        <end position="219"/>
    </location>
</feature>
<feature type="region of interest" description="Disordered" evidence="5">
    <location>
        <begin position="80"/>
        <end position="159"/>
    </location>
</feature>
<dbReference type="GO" id="GO:0008270">
    <property type="term" value="F:zinc ion binding"/>
    <property type="evidence" value="ECO:0007669"/>
    <property type="project" value="UniProtKB-KW"/>
</dbReference>
<reference evidence="8" key="1">
    <citation type="submission" date="2016-06" db="EMBL/GenBank/DDBJ databases">
        <title>Parallel loss of symbiosis genes in relatives of nitrogen-fixing non-legume Parasponia.</title>
        <authorList>
            <person name="Van Velzen R."/>
            <person name="Holmer R."/>
            <person name="Bu F."/>
            <person name="Rutten L."/>
            <person name="Van Zeijl A."/>
            <person name="Liu W."/>
            <person name="Santuari L."/>
            <person name="Cao Q."/>
            <person name="Sharma T."/>
            <person name="Shen D."/>
            <person name="Roswanjaya Y."/>
            <person name="Wardhani T."/>
            <person name="Kalhor M.S."/>
            <person name="Jansen J."/>
            <person name="Van den Hoogen J."/>
            <person name="Gungor B."/>
            <person name="Hartog M."/>
            <person name="Hontelez J."/>
            <person name="Verver J."/>
            <person name="Yang W.-C."/>
            <person name="Schijlen E."/>
            <person name="Repin R."/>
            <person name="Schilthuizen M."/>
            <person name="Schranz E."/>
            <person name="Heidstra R."/>
            <person name="Miyata K."/>
            <person name="Fedorova E."/>
            <person name="Kohlen W."/>
            <person name="Bisseling T."/>
            <person name="Smit S."/>
            <person name="Geurts R."/>
        </authorList>
    </citation>
    <scope>NUCLEOTIDE SEQUENCE [LARGE SCALE GENOMIC DNA]</scope>
    <source>
        <strain evidence="8">cv. WU1-14</strain>
    </source>
</reference>
<dbReference type="OrthoDB" id="153872at2759"/>
<dbReference type="SMART" id="SM00336">
    <property type="entry name" value="BBOX"/>
    <property type="match status" value="1"/>
</dbReference>
<protein>
    <submittedName>
        <fullName evidence="7">B-box-type zinc finger</fullName>
    </submittedName>
</protein>
<dbReference type="Pfam" id="PF00643">
    <property type="entry name" value="zf-B_box"/>
    <property type="match status" value="1"/>
</dbReference>
<sequence>MKKCELCDSPAKMYCDSDRASLCWDCDARVHGANFLVAKHSRTLLCRVCQALTPWSGSGAKLSPTVSVCHNCVNGCYQNDTRNQGNDDDNDNDNDDREDDIEENEDEDDSNDDGDGDGGDEMDDEDEENQVVPWSTKPPPPVSRSSTSDESSNSDRIFSKQGRFSGVRHGIFLEKSLFEGEIFMRAGCNSRIKKLFVNRSANSEVGAAPKKRSSSLSST</sequence>
<organism evidence="7 8">
    <name type="scientific">Parasponia andersonii</name>
    <name type="common">Sponia andersonii</name>
    <dbReference type="NCBI Taxonomy" id="3476"/>
    <lineage>
        <taxon>Eukaryota</taxon>
        <taxon>Viridiplantae</taxon>
        <taxon>Streptophyta</taxon>
        <taxon>Embryophyta</taxon>
        <taxon>Tracheophyta</taxon>
        <taxon>Spermatophyta</taxon>
        <taxon>Magnoliopsida</taxon>
        <taxon>eudicotyledons</taxon>
        <taxon>Gunneridae</taxon>
        <taxon>Pentapetalae</taxon>
        <taxon>rosids</taxon>
        <taxon>fabids</taxon>
        <taxon>Rosales</taxon>
        <taxon>Cannabaceae</taxon>
        <taxon>Parasponia</taxon>
    </lineage>
</organism>
<name>A0A2P5BKK2_PARAD</name>
<dbReference type="PANTHER" id="PTHR31717:SF60">
    <property type="entry name" value="B-BOX TYPE ZINC FINGER FAMILY PROTEIN"/>
    <property type="match status" value="1"/>
</dbReference>
<dbReference type="InterPro" id="IPR049808">
    <property type="entry name" value="CONSTANS-like_Bbox1"/>
</dbReference>